<dbReference type="SUPFAM" id="SSF81343">
    <property type="entry name" value="Fumarate reductase respiratory complex transmembrane subunits"/>
    <property type="match status" value="1"/>
</dbReference>
<keyword evidence="8 13" id="KW-1133">Transmembrane helix</keyword>
<keyword evidence="5 12" id="KW-0349">Heme</keyword>
<evidence type="ECO:0000256" key="9">
    <source>
        <dbReference type="ARBA" id="ARBA00023004"/>
    </source>
</evidence>
<evidence type="ECO:0000256" key="12">
    <source>
        <dbReference type="PIRSR" id="PIRSR000178-1"/>
    </source>
</evidence>
<comment type="similarity">
    <text evidence="3">Belongs to the cytochrome b560 family.</text>
</comment>
<dbReference type="InterPro" id="IPR018495">
    <property type="entry name" value="Succ_DH_cyt_bsu_CS"/>
</dbReference>
<keyword evidence="9 12" id="KW-0408">Iron</keyword>
<organism evidence="14 15">
    <name type="scientific">Glacieibacterium arshaanense</name>
    <dbReference type="NCBI Taxonomy" id="2511025"/>
    <lineage>
        <taxon>Bacteria</taxon>
        <taxon>Pseudomonadati</taxon>
        <taxon>Pseudomonadota</taxon>
        <taxon>Alphaproteobacteria</taxon>
        <taxon>Sphingomonadales</taxon>
        <taxon>Sphingosinicellaceae</taxon>
        <taxon>Glacieibacterium</taxon>
    </lineage>
</organism>
<accession>A0A4Y9ENN7</accession>
<dbReference type="PIRSF" id="PIRSF000178">
    <property type="entry name" value="SDH_cyt_b560"/>
    <property type="match status" value="1"/>
</dbReference>
<evidence type="ECO:0000256" key="13">
    <source>
        <dbReference type="SAM" id="Phobius"/>
    </source>
</evidence>
<comment type="subcellular location">
    <subcellularLocation>
        <location evidence="2">Membrane</location>
        <topology evidence="2">Multi-pass membrane protein</topology>
    </subcellularLocation>
</comment>
<feature type="transmembrane region" description="Helical" evidence="13">
    <location>
        <begin position="75"/>
        <end position="95"/>
    </location>
</feature>
<dbReference type="InterPro" id="IPR034804">
    <property type="entry name" value="SQR/QFR_C/D"/>
</dbReference>
<protein>
    <recommendedName>
        <fullName evidence="4">Succinate dehydrogenase cytochrome b556 subunit</fullName>
    </recommendedName>
</protein>
<evidence type="ECO:0000313" key="15">
    <source>
        <dbReference type="Proteomes" id="UP000297737"/>
    </source>
</evidence>
<dbReference type="GO" id="GO:0016020">
    <property type="term" value="C:membrane"/>
    <property type="evidence" value="ECO:0007669"/>
    <property type="project" value="UniProtKB-SubCell"/>
</dbReference>
<sequence length="139" mass="14829">MRSRQVAANRPTARPISPHLSVFKWRFTMAVSIIHRATGTALAFGGGVLFLWWLLAAASGPDAYAVFYSVARGPIGILVGVGLSWVFFQHLLSGLRHLYMDTGAGYGLAEARSSAVAVFAGAVLLTVLLWVAILSTKGL</sequence>
<dbReference type="EMBL" id="SIHO01000002">
    <property type="protein sequence ID" value="TFU03381.1"/>
    <property type="molecule type" value="Genomic_DNA"/>
</dbReference>
<comment type="function">
    <text evidence="1">Membrane-anchoring subunit of succinate dehydrogenase (SDH).</text>
</comment>
<comment type="subunit">
    <text evidence="11">Part of an enzyme complex containing four subunits: a flavoprotein, an iron-sulfur protein, plus two membrane-anchoring proteins, SdhC and SdhD. The complex can form homotrimers.</text>
</comment>
<name>A0A4Y9ENN7_9SPHN</name>
<dbReference type="GO" id="GO:0006099">
    <property type="term" value="P:tricarboxylic acid cycle"/>
    <property type="evidence" value="ECO:0007669"/>
    <property type="project" value="InterPro"/>
</dbReference>
<keyword evidence="7 12" id="KW-0479">Metal-binding</keyword>
<evidence type="ECO:0000256" key="11">
    <source>
        <dbReference type="ARBA" id="ARBA00025912"/>
    </source>
</evidence>
<dbReference type="InterPro" id="IPR014314">
    <property type="entry name" value="Succ_DH_cytb556"/>
</dbReference>
<evidence type="ECO:0000256" key="4">
    <source>
        <dbReference type="ARBA" id="ARBA00020076"/>
    </source>
</evidence>
<dbReference type="Pfam" id="PF01127">
    <property type="entry name" value="Sdh_cyt"/>
    <property type="match status" value="1"/>
</dbReference>
<gene>
    <name evidence="14" type="primary">sdhC</name>
    <name evidence="14" type="ORF">EUV02_09390</name>
</gene>
<dbReference type="CDD" id="cd03499">
    <property type="entry name" value="SQR_TypeC_SdhC"/>
    <property type="match status" value="1"/>
</dbReference>
<dbReference type="AlphaFoldDB" id="A0A4Y9ENN7"/>
<evidence type="ECO:0000256" key="7">
    <source>
        <dbReference type="ARBA" id="ARBA00022723"/>
    </source>
</evidence>
<proteinExistence type="inferred from homology"/>
<evidence type="ECO:0000256" key="6">
    <source>
        <dbReference type="ARBA" id="ARBA00022692"/>
    </source>
</evidence>
<dbReference type="NCBIfam" id="TIGR02970">
    <property type="entry name" value="succ_dehyd_cytB"/>
    <property type="match status" value="1"/>
</dbReference>
<evidence type="ECO:0000256" key="1">
    <source>
        <dbReference type="ARBA" id="ARBA00004050"/>
    </source>
</evidence>
<dbReference type="OrthoDB" id="9799441at2"/>
<dbReference type="PROSITE" id="PS01001">
    <property type="entry name" value="SDH_CYT_2"/>
    <property type="match status" value="1"/>
</dbReference>
<dbReference type="PANTHER" id="PTHR10978:SF5">
    <property type="entry name" value="SUCCINATE DEHYDROGENASE CYTOCHROME B560 SUBUNIT, MITOCHONDRIAL"/>
    <property type="match status" value="1"/>
</dbReference>
<keyword evidence="6 13" id="KW-0812">Transmembrane</keyword>
<keyword evidence="15" id="KW-1185">Reference proteome</keyword>
<evidence type="ECO:0000256" key="8">
    <source>
        <dbReference type="ARBA" id="ARBA00022989"/>
    </source>
</evidence>
<dbReference type="PANTHER" id="PTHR10978">
    <property type="entry name" value="SUCCINATE DEHYDROGENASE CYTOCHROME B560 SUBUNIT"/>
    <property type="match status" value="1"/>
</dbReference>
<evidence type="ECO:0000256" key="2">
    <source>
        <dbReference type="ARBA" id="ARBA00004141"/>
    </source>
</evidence>
<evidence type="ECO:0000256" key="3">
    <source>
        <dbReference type="ARBA" id="ARBA00007244"/>
    </source>
</evidence>
<keyword evidence="10 13" id="KW-0472">Membrane</keyword>
<dbReference type="GO" id="GO:0009055">
    <property type="term" value="F:electron transfer activity"/>
    <property type="evidence" value="ECO:0007669"/>
    <property type="project" value="InterPro"/>
</dbReference>
<evidence type="ECO:0000313" key="14">
    <source>
        <dbReference type="EMBL" id="TFU03381.1"/>
    </source>
</evidence>
<evidence type="ECO:0000256" key="10">
    <source>
        <dbReference type="ARBA" id="ARBA00023136"/>
    </source>
</evidence>
<dbReference type="Proteomes" id="UP000297737">
    <property type="component" value="Unassembled WGS sequence"/>
</dbReference>
<feature type="binding site" description="axial binding residue" evidence="12">
    <location>
        <position position="90"/>
    </location>
    <ligand>
        <name>heme</name>
        <dbReference type="ChEBI" id="CHEBI:30413"/>
        <note>ligand shared with second transmembrane subunit</note>
    </ligand>
    <ligandPart>
        <name>Fe</name>
        <dbReference type="ChEBI" id="CHEBI:18248"/>
    </ligandPart>
</feature>
<evidence type="ECO:0000256" key="5">
    <source>
        <dbReference type="ARBA" id="ARBA00022617"/>
    </source>
</evidence>
<comment type="caution">
    <text evidence="14">The sequence shown here is derived from an EMBL/GenBank/DDBJ whole genome shotgun (WGS) entry which is preliminary data.</text>
</comment>
<feature type="transmembrane region" description="Helical" evidence="13">
    <location>
        <begin position="115"/>
        <end position="133"/>
    </location>
</feature>
<dbReference type="InterPro" id="IPR000701">
    <property type="entry name" value="SuccDH_FuR_B_TM-su"/>
</dbReference>
<comment type="cofactor">
    <cofactor evidence="12">
        <name>heme</name>
        <dbReference type="ChEBI" id="CHEBI:30413"/>
    </cofactor>
    <text evidence="12">The heme is bound between the two transmembrane subunits.</text>
</comment>
<dbReference type="Gene3D" id="1.20.1300.10">
    <property type="entry name" value="Fumarate reductase/succinate dehydrogenase, transmembrane subunit"/>
    <property type="match status" value="1"/>
</dbReference>
<dbReference type="GO" id="GO:0046872">
    <property type="term" value="F:metal ion binding"/>
    <property type="evidence" value="ECO:0007669"/>
    <property type="project" value="UniProtKB-KW"/>
</dbReference>
<feature type="transmembrane region" description="Helical" evidence="13">
    <location>
        <begin position="33"/>
        <end position="55"/>
    </location>
</feature>
<reference evidence="14 15" key="1">
    <citation type="submission" date="2019-02" db="EMBL/GenBank/DDBJ databases">
        <title>Polymorphobacter sp. isolated from the lake at the Tibet of China.</title>
        <authorList>
            <person name="Li A."/>
        </authorList>
    </citation>
    <scope>NUCLEOTIDE SEQUENCE [LARGE SCALE GENOMIC DNA]</scope>
    <source>
        <strain evidence="14 15">DJ1R-1</strain>
    </source>
</reference>